<sequence length="599" mass="68295">MPKGLEKQKESAKDELLRELAELREKMAALEETHSSSTKELMELRHVVDAYQSIGQAYLNIDRKGMILDANNPFLSISGHARGEVVGKNIFEFNSPENEENLPKLIASSLAKEGQWKGEIFAVRKNGDSFPVWLNVRPDKKRGGKVVTYSAIVLDITALKENQKHLEQMAHYDLLTNLPNRTLMYDRLNHTISLAKRHEYQIAVLLLDLDRFKEVNDSLGHHIGDLLLVETAARLIETVRESDTVARMGGDEFLIILPEVGSTNNAANIAHKIIEYLAKPFFLEEHEIYVSGSIGITIFPIDGDDPDLLIKHSDTAMYHAKAQGKNNYKFFTEDINKSTVERFSLETRFRRALDKLEFHLNYQPKIDIKTRKISGMEALLRWYHPDHGSIMPALFIPLAEETGLIIQLGEWALREACRQNREWQDMGLRPMRVSVNISPLQFKKRDFLEIIGEVLEDTGLDPQYLMIEITEGTIIDNVEDTIHMLRVLRKMGVGVSVDDFGTGYSSLNYLNRFALDELKIDRSFITDIGNIENQKVVNAIISLANNLNYKIVVEGVETKEQMEFFEASTCDEIQGYYFSLPLNAEDFHSLLAEDKTFSD</sequence>
<dbReference type="InterPro" id="IPR035919">
    <property type="entry name" value="EAL_sf"/>
</dbReference>
<dbReference type="InterPro" id="IPR001633">
    <property type="entry name" value="EAL_dom"/>
</dbReference>
<dbReference type="PROSITE" id="PS50113">
    <property type="entry name" value="PAC"/>
    <property type="match status" value="1"/>
</dbReference>
<evidence type="ECO:0000313" key="6">
    <source>
        <dbReference type="EMBL" id="KKM86551.1"/>
    </source>
</evidence>
<dbReference type="EMBL" id="LAZR01007238">
    <property type="protein sequence ID" value="KKM86551.1"/>
    <property type="molecule type" value="Genomic_DNA"/>
</dbReference>
<name>A0A0F9LHC3_9ZZZZ</name>
<protein>
    <recommendedName>
        <fullName evidence="7">Diguanylate cyclase/phosphodiesterase with PAS/PAC sensor(S)</fullName>
    </recommendedName>
</protein>
<dbReference type="CDD" id="cd00130">
    <property type="entry name" value="PAS"/>
    <property type="match status" value="1"/>
</dbReference>
<feature type="domain" description="PAS" evidence="2">
    <location>
        <begin position="40"/>
        <end position="113"/>
    </location>
</feature>
<dbReference type="Gene3D" id="3.20.20.450">
    <property type="entry name" value="EAL domain"/>
    <property type="match status" value="1"/>
</dbReference>
<dbReference type="SUPFAM" id="SSF55073">
    <property type="entry name" value="Nucleotide cyclase"/>
    <property type="match status" value="1"/>
</dbReference>
<feature type="domain" description="PAC" evidence="3">
    <location>
        <begin position="116"/>
        <end position="168"/>
    </location>
</feature>
<dbReference type="FunFam" id="3.30.70.270:FF:000001">
    <property type="entry name" value="Diguanylate cyclase domain protein"/>
    <property type="match status" value="1"/>
</dbReference>
<dbReference type="InterPro" id="IPR000014">
    <property type="entry name" value="PAS"/>
</dbReference>
<organism evidence="6">
    <name type="scientific">marine sediment metagenome</name>
    <dbReference type="NCBI Taxonomy" id="412755"/>
    <lineage>
        <taxon>unclassified sequences</taxon>
        <taxon>metagenomes</taxon>
        <taxon>ecological metagenomes</taxon>
    </lineage>
</organism>
<dbReference type="PROSITE" id="PS50883">
    <property type="entry name" value="EAL"/>
    <property type="match status" value="1"/>
</dbReference>
<comment type="caution">
    <text evidence="6">The sequence shown here is derived from an EMBL/GenBank/DDBJ whole genome shotgun (WGS) entry which is preliminary data.</text>
</comment>
<dbReference type="PROSITE" id="PS50112">
    <property type="entry name" value="PAS"/>
    <property type="match status" value="1"/>
</dbReference>
<dbReference type="Pfam" id="PF00990">
    <property type="entry name" value="GGDEF"/>
    <property type="match status" value="1"/>
</dbReference>
<dbReference type="SUPFAM" id="SSF141868">
    <property type="entry name" value="EAL domain-like"/>
    <property type="match status" value="1"/>
</dbReference>
<evidence type="ECO:0000259" key="2">
    <source>
        <dbReference type="PROSITE" id="PS50112"/>
    </source>
</evidence>
<dbReference type="PANTHER" id="PTHR44757:SF2">
    <property type="entry name" value="BIOFILM ARCHITECTURE MAINTENANCE PROTEIN MBAA"/>
    <property type="match status" value="1"/>
</dbReference>
<dbReference type="PANTHER" id="PTHR44757">
    <property type="entry name" value="DIGUANYLATE CYCLASE DGCP"/>
    <property type="match status" value="1"/>
</dbReference>
<dbReference type="CDD" id="cd01948">
    <property type="entry name" value="EAL"/>
    <property type="match status" value="1"/>
</dbReference>
<evidence type="ECO:0000259" key="3">
    <source>
        <dbReference type="PROSITE" id="PS50113"/>
    </source>
</evidence>
<accession>A0A0F9LHC3</accession>
<dbReference type="InterPro" id="IPR043128">
    <property type="entry name" value="Rev_trsase/Diguanyl_cyclase"/>
</dbReference>
<feature type="domain" description="EAL" evidence="4">
    <location>
        <begin position="342"/>
        <end position="595"/>
    </location>
</feature>
<dbReference type="SUPFAM" id="SSF55785">
    <property type="entry name" value="PYP-like sensor domain (PAS domain)"/>
    <property type="match status" value="1"/>
</dbReference>
<dbReference type="SMART" id="SM00267">
    <property type="entry name" value="GGDEF"/>
    <property type="match status" value="1"/>
</dbReference>
<dbReference type="Pfam" id="PF13426">
    <property type="entry name" value="PAS_9"/>
    <property type="match status" value="1"/>
</dbReference>
<dbReference type="InterPro" id="IPR029787">
    <property type="entry name" value="Nucleotide_cyclase"/>
</dbReference>
<evidence type="ECO:0000256" key="1">
    <source>
        <dbReference type="SAM" id="Coils"/>
    </source>
</evidence>
<gene>
    <name evidence="6" type="ORF">LCGC14_1277880</name>
</gene>
<dbReference type="InterPro" id="IPR035965">
    <property type="entry name" value="PAS-like_dom_sf"/>
</dbReference>
<feature type="coiled-coil region" evidence="1">
    <location>
        <begin position="6"/>
        <end position="40"/>
    </location>
</feature>
<dbReference type="Pfam" id="PF00563">
    <property type="entry name" value="EAL"/>
    <property type="match status" value="1"/>
</dbReference>
<dbReference type="InterPro" id="IPR000700">
    <property type="entry name" value="PAS-assoc_C"/>
</dbReference>
<evidence type="ECO:0000259" key="4">
    <source>
        <dbReference type="PROSITE" id="PS50883"/>
    </source>
</evidence>
<dbReference type="NCBIfam" id="TIGR00229">
    <property type="entry name" value="sensory_box"/>
    <property type="match status" value="1"/>
</dbReference>
<dbReference type="NCBIfam" id="TIGR00254">
    <property type="entry name" value="GGDEF"/>
    <property type="match status" value="1"/>
</dbReference>
<evidence type="ECO:0000259" key="5">
    <source>
        <dbReference type="PROSITE" id="PS50887"/>
    </source>
</evidence>
<dbReference type="CDD" id="cd01949">
    <property type="entry name" value="GGDEF"/>
    <property type="match status" value="1"/>
</dbReference>
<dbReference type="InterPro" id="IPR000160">
    <property type="entry name" value="GGDEF_dom"/>
</dbReference>
<dbReference type="InterPro" id="IPR052155">
    <property type="entry name" value="Biofilm_reg_signaling"/>
</dbReference>
<dbReference type="AlphaFoldDB" id="A0A0F9LHC3"/>
<keyword evidence="1" id="KW-0175">Coiled coil</keyword>
<dbReference type="PROSITE" id="PS50887">
    <property type="entry name" value="GGDEF"/>
    <property type="match status" value="1"/>
</dbReference>
<feature type="domain" description="GGDEF" evidence="5">
    <location>
        <begin position="200"/>
        <end position="333"/>
    </location>
</feature>
<reference evidence="6" key="1">
    <citation type="journal article" date="2015" name="Nature">
        <title>Complex archaea that bridge the gap between prokaryotes and eukaryotes.</title>
        <authorList>
            <person name="Spang A."/>
            <person name="Saw J.H."/>
            <person name="Jorgensen S.L."/>
            <person name="Zaremba-Niedzwiedzka K."/>
            <person name="Martijn J."/>
            <person name="Lind A.E."/>
            <person name="van Eijk R."/>
            <person name="Schleper C."/>
            <person name="Guy L."/>
            <person name="Ettema T.J."/>
        </authorList>
    </citation>
    <scope>NUCLEOTIDE SEQUENCE</scope>
</reference>
<dbReference type="SMART" id="SM00052">
    <property type="entry name" value="EAL"/>
    <property type="match status" value="1"/>
</dbReference>
<dbReference type="Gene3D" id="3.30.70.270">
    <property type="match status" value="1"/>
</dbReference>
<dbReference type="Gene3D" id="3.30.450.20">
    <property type="entry name" value="PAS domain"/>
    <property type="match status" value="1"/>
</dbReference>
<evidence type="ECO:0008006" key="7">
    <source>
        <dbReference type="Google" id="ProtNLM"/>
    </source>
</evidence>
<proteinExistence type="predicted"/>